<proteinExistence type="predicted"/>
<comment type="caution">
    <text evidence="1">The sequence shown here is derived from an EMBL/GenBank/DDBJ whole genome shotgun (WGS) entry which is preliminary data.</text>
</comment>
<organism evidence="1 2">
    <name type="scientific">Halosolutus amylolyticus</name>
    <dbReference type="NCBI Taxonomy" id="2932267"/>
    <lineage>
        <taxon>Archaea</taxon>
        <taxon>Methanobacteriati</taxon>
        <taxon>Methanobacteriota</taxon>
        <taxon>Stenosarchaea group</taxon>
        <taxon>Halobacteria</taxon>
        <taxon>Halobacteriales</taxon>
        <taxon>Natrialbaceae</taxon>
        <taxon>Halosolutus</taxon>
    </lineage>
</organism>
<name>A0ABD5PQZ7_9EURY</name>
<dbReference type="AlphaFoldDB" id="A0ABD5PQZ7"/>
<evidence type="ECO:0000313" key="1">
    <source>
        <dbReference type="EMBL" id="MFC4542974.1"/>
    </source>
</evidence>
<keyword evidence="2" id="KW-1185">Reference proteome</keyword>
<dbReference type="RefSeq" id="WP_250140340.1">
    <property type="nucleotide sequence ID" value="NZ_JALIQP010000002.1"/>
</dbReference>
<sequence>MSEDETDPATDRERLSLQSITDRIDSLSPGDEISFNDRDARYEVVETDRYSITVVGPNDDRLTLSQNLQTGGWAVHEELWWIGSDRSAD</sequence>
<accession>A0ABD5PQZ7</accession>
<reference evidence="1 2" key="1">
    <citation type="journal article" date="2019" name="Int. J. Syst. Evol. Microbiol.">
        <title>The Global Catalogue of Microorganisms (GCM) 10K type strain sequencing project: providing services to taxonomists for standard genome sequencing and annotation.</title>
        <authorList>
            <consortium name="The Broad Institute Genomics Platform"/>
            <consortium name="The Broad Institute Genome Sequencing Center for Infectious Disease"/>
            <person name="Wu L."/>
            <person name="Ma J."/>
        </authorList>
    </citation>
    <scope>NUCLEOTIDE SEQUENCE [LARGE SCALE GENOMIC DNA]</scope>
    <source>
        <strain evidence="1 2">WLHS5</strain>
    </source>
</reference>
<evidence type="ECO:0000313" key="2">
    <source>
        <dbReference type="Proteomes" id="UP001595898"/>
    </source>
</evidence>
<gene>
    <name evidence="1" type="ORF">ACFO5R_13685</name>
</gene>
<protein>
    <submittedName>
        <fullName evidence="1">Transcriptional regulator</fullName>
    </submittedName>
</protein>
<dbReference type="EMBL" id="JBHSFA010000007">
    <property type="protein sequence ID" value="MFC4542974.1"/>
    <property type="molecule type" value="Genomic_DNA"/>
</dbReference>
<dbReference type="Proteomes" id="UP001595898">
    <property type="component" value="Unassembled WGS sequence"/>
</dbReference>